<protein>
    <submittedName>
        <fullName evidence="5">TRAP-type C4-dicarboxylate transport system substrate-binding protein</fullName>
    </submittedName>
</protein>
<dbReference type="NCBIfam" id="NF037995">
    <property type="entry name" value="TRAP_S1"/>
    <property type="match status" value="1"/>
</dbReference>
<evidence type="ECO:0000313" key="6">
    <source>
        <dbReference type="Proteomes" id="UP000781958"/>
    </source>
</evidence>
<dbReference type="PANTHER" id="PTHR33376:SF7">
    <property type="entry name" value="C4-DICARBOXYLATE-BINDING PROTEIN DCTB"/>
    <property type="match status" value="1"/>
</dbReference>
<keyword evidence="6" id="KW-1185">Reference proteome</keyword>
<feature type="chain" id="PRO_5046543840" evidence="4">
    <location>
        <begin position="24"/>
        <end position="355"/>
    </location>
</feature>
<sequence length="355" mass="38252">MRRLGFDLLALCTALAVLGPAPARSDEAPSPPHTHLRIVGGLAGIAQYTRYESPFWTLRLKEKSGGRVTAEVAPFDQSGIQGREMLRLLSLGVISFGTVLPSASTEDPELAALDLPLVSPDFATLRRVVTSYRPQVQRFLHDRYGLELLAVYAYPAQVLYCRQAFRSLGDLRGRRVRTSGVSQAELVEALGGIPVVTPFADIVSAVRRNVVDCAITGTLSGNSIGLHEVTSHVHDMAISWGISLFAANGDAWRALAPPVRELLRREVAGLEAEIWEGAEQETAEGQACNAGMVPCTVGRPGRMTRVPLSSDDIGRRSELIATAILPGWLARCGDACADAWNRSIGPLLSIPAPRE</sequence>
<evidence type="ECO:0000313" key="5">
    <source>
        <dbReference type="EMBL" id="MBP2297195.1"/>
    </source>
</evidence>
<comment type="similarity">
    <text evidence="1">Belongs to the bacterial solute-binding protein 7 family.</text>
</comment>
<reference evidence="5 6" key="1">
    <citation type="submission" date="2021-03" db="EMBL/GenBank/DDBJ databases">
        <title>Genomic Encyclopedia of Type Strains, Phase III (KMG-III): the genomes of soil and plant-associated and newly described type strains.</title>
        <authorList>
            <person name="Whitman W."/>
        </authorList>
    </citation>
    <scope>NUCLEOTIDE SEQUENCE [LARGE SCALE GENOMIC DNA]</scope>
    <source>
        <strain evidence="5 6">IMMIB AFH-6</strain>
    </source>
</reference>
<dbReference type="CDD" id="cd13602">
    <property type="entry name" value="PBP2_TRAP_BpDctp6_7"/>
    <property type="match status" value="1"/>
</dbReference>
<dbReference type="Gene3D" id="3.40.190.170">
    <property type="entry name" value="Bacterial extracellular solute-binding protein, family 7"/>
    <property type="match status" value="1"/>
</dbReference>
<dbReference type="Pfam" id="PF03480">
    <property type="entry name" value="DctP"/>
    <property type="match status" value="1"/>
</dbReference>
<accession>A0ABS4SXC9</accession>
<evidence type="ECO:0000256" key="3">
    <source>
        <dbReference type="ARBA" id="ARBA00022729"/>
    </source>
</evidence>
<keyword evidence="3 4" id="KW-0732">Signal</keyword>
<dbReference type="PANTHER" id="PTHR33376">
    <property type="match status" value="1"/>
</dbReference>
<dbReference type="InterPro" id="IPR038404">
    <property type="entry name" value="TRAP_DctP_sf"/>
</dbReference>
<keyword evidence="2" id="KW-0813">Transport</keyword>
<feature type="signal peptide" evidence="4">
    <location>
        <begin position="1"/>
        <end position="23"/>
    </location>
</feature>
<gene>
    <name evidence="5" type="ORF">J2851_007014</name>
</gene>
<proteinExistence type="inferred from homology"/>
<comment type="caution">
    <text evidence="5">The sequence shown here is derived from an EMBL/GenBank/DDBJ whole genome shotgun (WGS) entry which is preliminary data.</text>
</comment>
<dbReference type="RefSeq" id="WP_209773739.1">
    <property type="nucleotide sequence ID" value="NZ_JAGINP010000045.1"/>
</dbReference>
<dbReference type="Proteomes" id="UP000781958">
    <property type="component" value="Unassembled WGS sequence"/>
</dbReference>
<dbReference type="InterPro" id="IPR018389">
    <property type="entry name" value="DctP_fam"/>
</dbReference>
<evidence type="ECO:0000256" key="1">
    <source>
        <dbReference type="ARBA" id="ARBA00009023"/>
    </source>
</evidence>
<evidence type="ECO:0000256" key="4">
    <source>
        <dbReference type="SAM" id="SignalP"/>
    </source>
</evidence>
<organism evidence="5 6">
    <name type="scientific">Azospirillum rugosum</name>
    <dbReference type="NCBI Taxonomy" id="416170"/>
    <lineage>
        <taxon>Bacteria</taxon>
        <taxon>Pseudomonadati</taxon>
        <taxon>Pseudomonadota</taxon>
        <taxon>Alphaproteobacteria</taxon>
        <taxon>Rhodospirillales</taxon>
        <taxon>Azospirillaceae</taxon>
        <taxon>Azospirillum</taxon>
    </lineage>
</organism>
<dbReference type="EMBL" id="JAGINP010000045">
    <property type="protein sequence ID" value="MBP2297195.1"/>
    <property type="molecule type" value="Genomic_DNA"/>
</dbReference>
<evidence type="ECO:0000256" key="2">
    <source>
        <dbReference type="ARBA" id="ARBA00022448"/>
    </source>
</evidence>
<name>A0ABS4SXC9_9PROT</name>